<keyword evidence="2" id="KW-0812">Transmembrane</keyword>
<dbReference type="Gene3D" id="2.170.300.10">
    <property type="entry name" value="Tie2 ligand-binding domain superfamily"/>
    <property type="match status" value="1"/>
</dbReference>
<keyword evidence="2" id="KW-1133">Transmembrane helix</keyword>
<keyword evidence="3" id="KW-1185">Reference proteome</keyword>
<sequence length="395" mass="44009">MEINAYTLSVFLPLSVIHVQHTLGYDDLSRGKPTGQGLSAPELCRGSDCQPRYTVDGNQSTCARTDDGTPVTWFVDLLDIKNIARIWIFYKKPVPKTKIYNYQVFLSNTTQWQDGFLCIDDRGPSFPLPGYVKNCPIIARFVIFKNAVYGENVTDHNFDFSQICEVKVEGCERNSVYGSYCSTPCPENCRGERCNAEDGGCFGCSDGWTGPRCQERMENKYACSFGRYGPDCREKCSAHCRGNLTCDPVSGKCFSLFSDEVCEPGWYGENCSTPCSAHCLNVSCHVTNGTCLFGCRTGWITSTCDQRVILKQHLDDNMPLSVIIAVTLTILVIVIIIVIIAILVRRSRLQHQTTRSQTSDLSHLTATSTSKAQADPNAHIYEKLNMSPYPPLKVI</sequence>
<dbReference type="GO" id="GO:0005044">
    <property type="term" value="F:scavenger receptor activity"/>
    <property type="evidence" value="ECO:0007669"/>
    <property type="project" value="InterPro"/>
</dbReference>
<dbReference type="PANTHER" id="PTHR24043">
    <property type="entry name" value="SCAVENGER RECEPTOR CLASS F"/>
    <property type="match status" value="1"/>
</dbReference>
<evidence type="ECO:0000256" key="1">
    <source>
        <dbReference type="ARBA" id="ARBA00022536"/>
    </source>
</evidence>
<organism evidence="3 4">
    <name type="scientific">Crassostrea virginica</name>
    <name type="common">Eastern oyster</name>
    <dbReference type="NCBI Taxonomy" id="6565"/>
    <lineage>
        <taxon>Eukaryota</taxon>
        <taxon>Metazoa</taxon>
        <taxon>Spiralia</taxon>
        <taxon>Lophotrochozoa</taxon>
        <taxon>Mollusca</taxon>
        <taxon>Bivalvia</taxon>
        <taxon>Autobranchia</taxon>
        <taxon>Pteriomorphia</taxon>
        <taxon>Ostreida</taxon>
        <taxon>Ostreoidea</taxon>
        <taxon>Ostreidae</taxon>
        <taxon>Crassostrea</taxon>
    </lineage>
</organism>
<dbReference type="SUPFAM" id="SSF49785">
    <property type="entry name" value="Galactose-binding domain-like"/>
    <property type="match status" value="1"/>
</dbReference>
<dbReference type="RefSeq" id="XP_022322614.1">
    <property type="nucleotide sequence ID" value="XM_022466906.1"/>
</dbReference>
<evidence type="ECO:0000256" key="2">
    <source>
        <dbReference type="SAM" id="Phobius"/>
    </source>
</evidence>
<dbReference type="Proteomes" id="UP000694844">
    <property type="component" value="Chromosome 3"/>
</dbReference>
<dbReference type="PANTHER" id="PTHR24043:SF8">
    <property type="entry name" value="EGF-LIKE DOMAIN-CONTAINING PROTEIN"/>
    <property type="match status" value="1"/>
</dbReference>
<dbReference type="AlphaFoldDB" id="A0A8B8D508"/>
<dbReference type="InterPro" id="IPR042635">
    <property type="entry name" value="MEGF10/SREC1/2-like"/>
</dbReference>
<feature type="transmembrane region" description="Helical" evidence="2">
    <location>
        <begin position="320"/>
        <end position="344"/>
    </location>
</feature>
<keyword evidence="2" id="KW-0472">Membrane</keyword>
<accession>A0A8B8D508</accession>
<keyword evidence="1" id="KW-0245">EGF-like domain</keyword>
<evidence type="ECO:0000313" key="4">
    <source>
        <dbReference type="RefSeq" id="XP_022322614.1"/>
    </source>
</evidence>
<dbReference type="GeneID" id="111124046"/>
<dbReference type="Gene3D" id="2.60.120.260">
    <property type="entry name" value="Galactose-binding domain-like"/>
    <property type="match status" value="1"/>
</dbReference>
<protein>
    <submittedName>
        <fullName evidence="4">Multiple epidermal growth factor-like domains protein 10</fullName>
    </submittedName>
</protein>
<gene>
    <name evidence="4" type="primary">LOC111124046</name>
</gene>
<dbReference type="OrthoDB" id="10252017at2759"/>
<proteinExistence type="predicted"/>
<name>A0A8B8D508_CRAVI</name>
<dbReference type="KEGG" id="cvn:111124046"/>
<dbReference type="Pfam" id="PF22633">
    <property type="entry name" value="F5_F8_type_C_2"/>
    <property type="match status" value="1"/>
</dbReference>
<dbReference type="InterPro" id="IPR008979">
    <property type="entry name" value="Galactose-bd-like_sf"/>
</dbReference>
<reference evidence="4" key="1">
    <citation type="submission" date="2025-08" db="UniProtKB">
        <authorList>
            <consortium name="RefSeq"/>
        </authorList>
    </citation>
    <scope>IDENTIFICATION</scope>
    <source>
        <tissue evidence="4">Whole sample</tissue>
    </source>
</reference>
<evidence type="ECO:0000313" key="3">
    <source>
        <dbReference type="Proteomes" id="UP000694844"/>
    </source>
</evidence>